<keyword evidence="3 9" id="KW-0547">Nucleotide-binding</keyword>
<keyword evidence="10" id="KW-0963">Cytoplasm</keyword>
<keyword evidence="5 10" id="KW-0175">Coiled coil</keyword>
<dbReference type="InterPro" id="IPR003959">
    <property type="entry name" value="ATPase_AAA_core"/>
</dbReference>
<dbReference type="CDD" id="cd19499">
    <property type="entry name" value="RecA-like_ClpB_Hsp104-like"/>
    <property type="match status" value="1"/>
</dbReference>
<comment type="function">
    <text evidence="10">Part of a stress-induced multi-chaperone system, it is involved in the recovery of the cell from heat-induced damage, in cooperation with DnaK, DnaJ and GrpE.</text>
</comment>
<dbReference type="GO" id="GO:0005737">
    <property type="term" value="C:cytoplasm"/>
    <property type="evidence" value="ECO:0007669"/>
    <property type="project" value="UniProtKB-SubCell"/>
</dbReference>
<dbReference type="GO" id="GO:0034605">
    <property type="term" value="P:cellular response to heat"/>
    <property type="evidence" value="ECO:0007669"/>
    <property type="project" value="TreeGrafter"/>
</dbReference>
<feature type="region of interest" description="Disordered" evidence="11">
    <location>
        <begin position="1"/>
        <end position="28"/>
    </location>
</feature>
<dbReference type="FunFam" id="3.40.50.300:FF:000025">
    <property type="entry name" value="ATP-dependent Clp protease subunit"/>
    <property type="match status" value="1"/>
</dbReference>
<dbReference type="GO" id="GO:0005524">
    <property type="term" value="F:ATP binding"/>
    <property type="evidence" value="ECO:0007669"/>
    <property type="project" value="UniProtKB-UniRule"/>
</dbReference>
<evidence type="ECO:0000256" key="3">
    <source>
        <dbReference type="ARBA" id="ARBA00022741"/>
    </source>
</evidence>
<evidence type="ECO:0000256" key="8">
    <source>
        <dbReference type="PROSITE-ProRule" id="PRU01251"/>
    </source>
</evidence>
<dbReference type="EMBL" id="VBOV01000012">
    <property type="protein sequence ID" value="TMQ61885.1"/>
    <property type="molecule type" value="Genomic_DNA"/>
</dbReference>
<evidence type="ECO:0000313" key="13">
    <source>
        <dbReference type="EMBL" id="TMQ61885.1"/>
    </source>
</evidence>
<dbReference type="SUPFAM" id="SSF81923">
    <property type="entry name" value="Double Clp-N motif"/>
    <property type="match status" value="1"/>
</dbReference>
<dbReference type="InterPro" id="IPR027417">
    <property type="entry name" value="P-loop_NTPase"/>
</dbReference>
<dbReference type="Pfam" id="PF00004">
    <property type="entry name" value="AAA"/>
    <property type="match status" value="1"/>
</dbReference>
<keyword evidence="6 9" id="KW-0143">Chaperone</keyword>
<dbReference type="InterPro" id="IPR036628">
    <property type="entry name" value="Clp_N_dom_sf"/>
</dbReference>
<proteinExistence type="inferred from homology"/>
<dbReference type="SMART" id="SM01086">
    <property type="entry name" value="ClpB_D2-small"/>
    <property type="match status" value="1"/>
</dbReference>
<dbReference type="Pfam" id="PF17871">
    <property type="entry name" value="AAA_lid_9"/>
    <property type="match status" value="1"/>
</dbReference>
<evidence type="ECO:0000256" key="5">
    <source>
        <dbReference type="ARBA" id="ARBA00023054"/>
    </source>
</evidence>
<dbReference type="Gene3D" id="3.40.50.300">
    <property type="entry name" value="P-loop containing nucleotide triphosphate hydrolases"/>
    <property type="match status" value="3"/>
</dbReference>
<dbReference type="PRINTS" id="PR00300">
    <property type="entry name" value="CLPPROTEASEA"/>
</dbReference>
<evidence type="ECO:0000259" key="12">
    <source>
        <dbReference type="PROSITE" id="PS51903"/>
    </source>
</evidence>
<dbReference type="AlphaFoldDB" id="A0A538TE07"/>
<sequence>MRLDRLTTKSQEALSAAQDRASRAGNPEIEPEHLLAELIEQKEGAVRPILESAKIPIDRIAKTIDARLKQLPKMTGARQQVVVSSALRQIIENAEREAERLQDQFVSTEHLLLAMVDPAVTSEAGRILREAGATRERLYEALVSIRGGEQVTDPNPEEKYQALEKYARDLTDAARKGKLDPVIGRDEEIRRVIQVLSRRTKNNPVLIGEPGVGKTAIVEGLAQRIVSGDVPEGLKDRRVVALDLGALLAGAQYRGQFEERLKAVLKEVTRSEGQVILFIDELHTLVGAGASEGALDASNLLKPALARGELHCVGATTIEEYRKRIEKDAALERRFQPVLVGEPSVEDTIAILRGLKERYEVHHGVKIQDQALVAAAQLSSRYIADRQLPDKAIDLVDEAASRLRIAIDSKPEQIDVLERRKRQLEIEIKALDRERDPATKGKKREIEEEVKRVDQELAKLRVHWEKERDLIHKIRQTKERVEQLKLEEQRAERAGDLGRVAEIRYGSIAGLEKELEKLSGELAKLQKDLKILKEEVDAEDIASVVARWTGIPVQRLLESELQKLLSMEQRLKERVVGQDEAVRAVSEAVRRARAGLQDPNRPLGSFFFLGPTGVGKTELVRALAEFLFDSEKAMIRIDMSEYMEKHTVSRLIGSPPGYVGFEEGGQLTEAVRRRPYSVVLLDEIEKAHADVTQVLLQILEDGRLTDGQGRTVDFRNTIITMTSNIGSDLILEAGGKGGEGIRRSLTAALQSHFRPELLNRIDEIIIFEPLSREALREIVKLELRKVERRVRDREITIQADDRVLDLLAREGYDPVFGARPLRRLIERNIQNPLAEGLLRAEFRPGDVVQITVEDEDQGKLRFERLAKAFSA</sequence>
<dbReference type="InterPro" id="IPR019489">
    <property type="entry name" value="Clp_ATPase_C"/>
</dbReference>
<dbReference type="PANTHER" id="PTHR11638">
    <property type="entry name" value="ATP-DEPENDENT CLP PROTEASE"/>
    <property type="match status" value="1"/>
</dbReference>
<dbReference type="PANTHER" id="PTHR11638:SF18">
    <property type="entry name" value="HEAT SHOCK PROTEIN 104"/>
    <property type="match status" value="1"/>
</dbReference>
<comment type="subunit">
    <text evidence="7">Homohexamer. The oligomerization is ATP-dependent.</text>
</comment>
<dbReference type="InterPro" id="IPR018368">
    <property type="entry name" value="ClpA/B_CS1"/>
</dbReference>
<feature type="coiled-coil region" evidence="10">
    <location>
        <begin position="84"/>
        <end position="111"/>
    </location>
</feature>
<comment type="similarity">
    <text evidence="1 9">Belongs to the ClpA/ClpB family.</text>
</comment>
<dbReference type="PROSITE" id="PS00871">
    <property type="entry name" value="CLPAB_2"/>
    <property type="match status" value="1"/>
</dbReference>
<dbReference type="CDD" id="cd00009">
    <property type="entry name" value="AAA"/>
    <property type="match status" value="1"/>
</dbReference>
<evidence type="ECO:0000256" key="11">
    <source>
        <dbReference type="SAM" id="MobiDB-lite"/>
    </source>
</evidence>
<feature type="domain" description="Clp R" evidence="12">
    <location>
        <begin position="3"/>
        <end position="148"/>
    </location>
</feature>
<comment type="caution">
    <text evidence="13">The sequence shown here is derived from an EMBL/GenBank/DDBJ whole genome shotgun (WGS) entry which is preliminary data.</text>
</comment>
<dbReference type="Pfam" id="PF02861">
    <property type="entry name" value="Clp_N"/>
    <property type="match status" value="1"/>
</dbReference>
<dbReference type="FunFam" id="3.40.50.300:FF:000120">
    <property type="entry name" value="ATP-dependent chaperone ClpB"/>
    <property type="match status" value="1"/>
</dbReference>
<evidence type="ECO:0000256" key="10">
    <source>
        <dbReference type="RuleBase" id="RU362034"/>
    </source>
</evidence>
<organism evidence="13 14">
    <name type="scientific">Eiseniibacteriota bacterium</name>
    <dbReference type="NCBI Taxonomy" id="2212470"/>
    <lineage>
        <taxon>Bacteria</taxon>
        <taxon>Candidatus Eiseniibacteriota</taxon>
    </lineage>
</organism>
<dbReference type="Gene3D" id="1.10.1780.10">
    <property type="entry name" value="Clp, N-terminal domain"/>
    <property type="match status" value="1"/>
</dbReference>
<dbReference type="InterPro" id="IPR004176">
    <property type="entry name" value="Clp_R_N"/>
</dbReference>
<name>A0A538TE07_UNCEI</name>
<dbReference type="Gene3D" id="1.10.8.60">
    <property type="match status" value="1"/>
</dbReference>
<keyword evidence="4 9" id="KW-0067">ATP-binding</keyword>
<dbReference type="GO" id="GO:0042026">
    <property type="term" value="P:protein refolding"/>
    <property type="evidence" value="ECO:0007669"/>
    <property type="project" value="UniProtKB-UniRule"/>
</dbReference>
<dbReference type="Proteomes" id="UP000320913">
    <property type="component" value="Unassembled WGS sequence"/>
</dbReference>
<keyword evidence="10" id="KW-0346">Stress response</keyword>
<evidence type="ECO:0000256" key="1">
    <source>
        <dbReference type="ARBA" id="ARBA00008675"/>
    </source>
</evidence>
<comment type="subunit">
    <text evidence="10">Homohexamer; The oligomerization is ATP-dependent.</text>
</comment>
<evidence type="ECO:0000256" key="9">
    <source>
        <dbReference type="RuleBase" id="RU004432"/>
    </source>
</evidence>
<accession>A0A538TE07</accession>
<dbReference type="SMART" id="SM00382">
    <property type="entry name" value="AAA"/>
    <property type="match status" value="2"/>
</dbReference>
<dbReference type="InterPro" id="IPR028299">
    <property type="entry name" value="ClpA/B_CS2"/>
</dbReference>
<dbReference type="NCBIfam" id="TIGR03346">
    <property type="entry name" value="chaperone_ClpB"/>
    <property type="match status" value="1"/>
</dbReference>
<keyword evidence="2 8" id="KW-0677">Repeat</keyword>
<evidence type="ECO:0000256" key="2">
    <source>
        <dbReference type="ARBA" id="ARBA00022737"/>
    </source>
</evidence>
<protein>
    <recommendedName>
        <fullName evidence="10">Chaperone protein ClpB</fullName>
    </recommendedName>
</protein>
<reference evidence="13 14" key="1">
    <citation type="journal article" date="2019" name="Nat. Microbiol.">
        <title>Mediterranean grassland soil C-N compound turnover is dependent on rainfall and depth, and is mediated by genomically divergent microorganisms.</title>
        <authorList>
            <person name="Diamond S."/>
            <person name="Andeer P.F."/>
            <person name="Li Z."/>
            <person name="Crits-Christoph A."/>
            <person name="Burstein D."/>
            <person name="Anantharaman K."/>
            <person name="Lane K.R."/>
            <person name="Thomas B.C."/>
            <person name="Pan C."/>
            <person name="Northen T.R."/>
            <person name="Banfield J.F."/>
        </authorList>
    </citation>
    <scope>NUCLEOTIDE SEQUENCE [LARGE SCALE GENOMIC DNA]</scope>
    <source>
        <strain evidence="13">WS_5</strain>
    </source>
</reference>
<dbReference type="PROSITE" id="PS51903">
    <property type="entry name" value="CLP_R"/>
    <property type="match status" value="1"/>
</dbReference>
<dbReference type="GO" id="GO:0016887">
    <property type="term" value="F:ATP hydrolysis activity"/>
    <property type="evidence" value="ECO:0007669"/>
    <property type="project" value="InterPro"/>
</dbReference>
<dbReference type="InterPro" id="IPR050130">
    <property type="entry name" value="ClpA_ClpB"/>
</dbReference>
<dbReference type="Pfam" id="PF07724">
    <property type="entry name" value="AAA_2"/>
    <property type="match status" value="1"/>
</dbReference>
<dbReference type="PROSITE" id="PS00870">
    <property type="entry name" value="CLPAB_1"/>
    <property type="match status" value="1"/>
</dbReference>
<dbReference type="InterPro" id="IPR041546">
    <property type="entry name" value="ClpA/ClpB_AAA_lid"/>
</dbReference>
<dbReference type="SUPFAM" id="SSF52540">
    <property type="entry name" value="P-loop containing nucleoside triphosphate hydrolases"/>
    <property type="match status" value="2"/>
</dbReference>
<gene>
    <name evidence="10 13" type="primary">clpB</name>
    <name evidence="13" type="ORF">E6K75_00585</name>
</gene>
<evidence type="ECO:0000313" key="14">
    <source>
        <dbReference type="Proteomes" id="UP000320913"/>
    </source>
</evidence>
<dbReference type="Pfam" id="PF10431">
    <property type="entry name" value="ClpB_D2-small"/>
    <property type="match status" value="1"/>
</dbReference>
<dbReference type="FunFam" id="3.40.50.300:FF:000010">
    <property type="entry name" value="Chaperone clpB 1, putative"/>
    <property type="match status" value="1"/>
</dbReference>
<feature type="coiled-coil region" evidence="10">
    <location>
        <begin position="407"/>
        <end position="574"/>
    </location>
</feature>
<dbReference type="InterPro" id="IPR001270">
    <property type="entry name" value="ClpA/B"/>
</dbReference>
<evidence type="ECO:0000256" key="4">
    <source>
        <dbReference type="ARBA" id="ARBA00022840"/>
    </source>
</evidence>
<evidence type="ECO:0000256" key="7">
    <source>
        <dbReference type="ARBA" id="ARBA00026057"/>
    </source>
</evidence>
<comment type="subcellular location">
    <subcellularLocation>
        <location evidence="10">Cytoplasm</location>
    </subcellularLocation>
</comment>
<dbReference type="InterPro" id="IPR017730">
    <property type="entry name" value="Chaperonin_ClpB"/>
</dbReference>
<dbReference type="InterPro" id="IPR003593">
    <property type="entry name" value="AAA+_ATPase"/>
</dbReference>
<evidence type="ECO:0000256" key="6">
    <source>
        <dbReference type="ARBA" id="ARBA00023186"/>
    </source>
</evidence>